<proteinExistence type="predicted"/>
<organism evidence="3 4">
    <name type="scientific">Rubus argutus</name>
    <name type="common">Southern blackberry</name>
    <dbReference type="NCBI Taxonomy" id="59490"/>
    <lineage>
        <taxon>Eukaryota</taxon>
        <taxon>Viridiplantae</taxon>
        <taxon>Streptophyta</taxon>
        <taxon>Embryophyta</taxon>
        <taxon>Tracheophyta</taxon>
        <taxon>Spermatophyta</taxon>
        <taxon>Magnoliopsida</taxon>
        <taxon>eudicotyledons</taxon>
        <taxon>Gunneridae</taxon>
        <taxon>Pentapetalae</taxon>
        <taxon>rosids</taxon>
        <taxon>fabids</taxon>
        <taxon>Rosales</taxon>
        <taxon>Rosaceae</taxon>
        <taxon>Rosoideae</taxon>
        <taxon>Rosoideae incertae sedis</taxon>
        <taxon>Rubus</taxon>
    </lineage>
</organism>
<feature type="region of interest" description="Disordered" evidence="1">
    <location>
        <begin position="127"/>
        <end position="158"/>
    </location>
</feature>
<name>A0AAW1VGU0_RUBAR</name>
<feature type="compositionally biased region" description="Low complexity" evidence="1">
    <location>
        <begin position="131"/>
        <end position="140"/>
    </location>
</feature>
<keyword evidence="4" id="KW-1185">Reference proteome</keyword>
<dbReference type="EMBL" id="JBEDUW010000327">
    <property type="protein sequence ID" value="KAK9901164.1"/>
    <property type="molecule type" value="Genomic_DNA"/>
</dbReference>
<dbReference type="EMBL" id="JBEDUW010000327">
    <property type="protein sequence ID" value="KAK9901160.1"/>
    <property type="molecule type" value="Genomic_DNA"/>
</dbReference>
<evidence type="ECO:0000313" key="3">
    <source>
        <dbReference type="EMBL" id="KAK9901164.1"/>
    </source>
</evidence>
<accession>A0AAW1VGU0</accession>
<feature type="region of interest" description="Disordered" evidence="1">
    <location>
        <begin position="89"/>
        <end position="113"/>
    </location>
</feature>
<dbReference type="Proteomes" id="UP001457282">
    <property type="component" value="Unassembled WGS sequence"/>
</dbReference>
<comment type="caution">
    <text evidence="3">The sequence shown here is derived from an EMBL/GenBank/DDBJ whole genome shotgun (WGS) entry which is preliminary data.</text>
</comment>
<sequence length="158" mass="16889">MPNQSQFNRDSPHRRNLSLTCVDTVEPLLDSSCHELLCTAAVSLNSRAIPRLLAANPSACAPALFPSIPALHPCTSRTAQTHLARAKPRFPHMPTPQQPKSLAQSQPPDRGPLAAAHTALLSKVIHRRRCPTTQTTTPTTSGVSAQLTTAPPQASPCL</sequence>
<evidence type="ECO:0000313" key="4">
    <source>
        <dbReference type="Proteomes" id="UP001457282"/>
    </source>
</evidence>
<reference evidence="3 4" key="1">
    <citation type="journal article" date="2023" name="G3 (Bethesda)">
        <title>A chromosome-length genome assembly and annotation of blackberry (Rubus argutus, cv. 'Hillquist').</title>
        <authorList>
            <person name="Bruna T."/>
            <person name="Aryal R."/>
            <person name="Dudchenko O."/>
            <person name="Sargent D.J."/>
            <person name="Mead D."/>
            <person name="Buti M."/>
            <person name="Cavallini A."/>
            <person name="Hytonen T."/>
            <person name="Andres J."/>
            <person name="Pham M."/>
            <person name="Weisz D."/>
            <person name="Mascagni F."/>
            <person name="Usai G."/>
            <person name="Natali L."/>
            <person name="Bassil N."/>
            <person name="Fernandez G.E."/>
            <person name="Lomsadze A."/>
            <person name="Armour M."/>
            <person name="Olukolu B."/>
            <person name="Poorten T."/>
            <person name="Britton C."/>
            <person name="Davik J."/>
            <person name="Ashrafi H."/>
            <person name="Aiden E.L."/>
            <person name="Borodovsky M."/>
            <person name="Worthington M."/>
        </authorList>
    </citation>
    <scope>NUCLEOTIDE SEQUENCE [LARGE SCALE GENOMIC DNA]</scope>
    <source>
        <strain evidence="3">PI 553951</strain>
    </source>
</reference>
<dbReference type="AlphaFoldDB" id="A0AAW1VGU0"/>
<protein>
    <submittedName>
        <fullName evidence="3">Uncharacterized protein</fullName>
    </submittedName>
</protein>
<feature type="compositionally biased region" description="Polar residues" evidence="1">
    <location>
        <begin position="141"/>
        <end position="152"/>
    </location>
</feature>
<gene>
    <name evidence="2" type="ORF">M0R45_002245</name>
    <name evidence="3" type="ORF">M0R45_002249</name>
</gene>
<evidence type="ECO:0000313" key="2">
    <source>
        <dbReference type="EMBL" id="KAK9901160.1"/>
    </source>
</evidence>
<feature type="compositionally biased region" description="Polar residues" evidence="1">
    <location>
        <begin position="98"/>
        <end position="107"/>
    </location>
</feature>
<evidence type="ECO:0000256" key="1">
    <source>
        <dbReference type="SAM" id="MobiDB-lite"/>
    </source>
</evidence>